<dbReference type="EMBL" id="RCHS01003247">
    <property type="protein sequence ID" value="RMX42969.1"/>
    <property type="molecule type" value="Genomic_DNA"/>
</dbReference>
<evidence type="ECO:0000313" key="2">
    <source>
        <dbReference type="Proteomes" id="UP000275408"/>
    </source>
</evidence>
<dbReference type="Proteomes" id="UP000275408">
    <property type="component" value="Unassembled WGS sequence"/>
</dbReference>
<sequence length="122" mass="12743">MAAINTGDFPIHGLLPERETGADRFWLNIPRVDPGAPGLQETPDGQQKIIYLIDASGSGDVDASTVAEAVNGCVTGLTGRKLMSGRKYSHTNSYNSAMTAIAQDDHLTAGAWAACGPFPPSA</sequence>
<keyword evidence="2" id="KW-1185">Reference proteome</keyword>
<dbReference type="AlphaFoldDB" id="A0A3M6TNN4"/>
<evidence type="ECO:0000313" key="1">
    <source>
        <dbReference type="EMBL" id="RMX42969.1"/>
    </source>
</evidence>
<dbReference type="OrthoDB" id="10256524at2759"/>
<reference evidence="1 2" key="1">
    <citation type="journal article" date="2018" name="Sci. Rep.">
        <title>Comparative analysis of the Pocillopora damicornis genome highlights role of immune system in coral evolution.</title>
        <authorList>
            <person name="Cunning R."/>
            <person name="Bay R.A."/>
            <person name="Gillette P."/>
            <person name="Baker A.C."/>
            <person name="Traylor-Knowles N."/>
        </authorList>
    </citation>
    <scope>NUCLEOTIDE SEQUENCE [LARGE SCALE GENOMIC DNA]</scope>
    <source>
        <strain evidence="1">RSMAS</strain>
        <tissue evidence="1">Whole animal</tissue>
    </source>
</reference>
<protein>
    <submittedName>
        <fullName evidence="1">Uncharacterized protein</fullName>
    </submittedName>
</protein>
<name>A0A3M6TNN4_POCDA</name>
<organism evidence="1 2">
    <name type="scientific">Pocillopora damicornis</name>
    <name type="common">Cauliflower coral</name>
    <name type="synonym">Millepora damicornis</name>
    <dbReference type="NCBI Taxonomy" id="46731"/>
    <lineage>
        <taxon>Eukaryota</taxon>
        <taxon>Metazoa</taxon>
        <taxon>Cnidaria</taxon>
        <taxon>Anthozoa</taxon>
        <taxon>Hexacorallia</taxon>
        <taxon>Scleractinia</taxon>
        <taxon>Astrocoeniina</taxon>
        <taxon>Pocilloporidae</taxon>
        <taxon>Pocillopora</taxon>
    </lineage>
</organism>
<comment type="caution">
    <text evidence="1">The sequence shown here is derived from an EMBL/GenBank/DDBJ whole genome shotgun (WGS) entry which is preliminary data.</text>
</comment>
<accession>A0A3M6TNN4</accession>
<gene>
    <name evidence="1" type="ORF">pdam_00001757</name>
</gene>
<proteinExistence type="predicted"/>